<organism evidence="2 3">
    <name type="scientific">Pleurodeles waltl</name>
    <name type="common">Iberian ribbed newt</name>
    <dbReference type="NCBI Taxonomy" id="8319"/>
    <lineage>
        <taxon>Eukaryota</taxon>
        <taxon>Metazoa</taxon>
        <taxon>Chordata</taxon>
        <taxon>Craniata</taxon>
        <taxon>Vertebrata</taxon>
        <taxon>Euteleostomi</taxon>
        <taxon>Amphibia</taxon>
        <taxon>Batrachia</taxon>
        <taxon>Caudata</taxon>
        <taxon>Salamandroidea</taxon>
        <taxon>Salamandridae</taxon>
        <taxon>Pleurodelinae</taxon>
        <taxon>Pleurodeles</taxon>
    </lineage>
</organism>
<feature type="region of interest" description="Disordered" evidence="1">
    <location>
        <begin position="54"/>
        <end position="135"/>
    </location>
</feature>
<evidence type="ECO:0000256" key="1">
    <source>
        <dbReference type="SAM" id="MobiDB-lite"/>
    </source>
</evidence>
<comment type="caution">
    <text evidence="2">The sequence shown here is derived from an EMBL/GenBank/DDBJ whole genome shotgun (WGS) entry which is preliminary data.</text>
</comment>
<gene>
    <name evidence="2" type="ORF">NDU88_001718</name>
</gene>
<evidence type="ECO:0000313" key="2">
    <source>
        <dbReference type="EMBL" id="KAJ1135277.1"/>
    </source>
</evidence>
<accession>A0AAV7Q6X2</accession>
<evidence type="ECO:0000313" key="3">
    <source>
        <dbReference type="Proteomes" id="UP001066276"/>
    </source>
</evidence>
<dbReference type="Proteomes" id="UP001066276">
    <property type="component" value="Chromosome 6"/>
</dbReference>
<dbReference type="AlphaFoldDB" id="A0AAV7Q6X2"/>
<feature type="compositionally biased region" description="Basic and acidic residues" evidence="1">
    <location>
        <begin position="74"/>
        <end position="84"/>
    </location>
</feature>
<proteinExistence type="predicted"/>
<reference evidence="2" key="1">
    <citation type="journal article" date="2022" name="bioRxiv">
        <title>Sequencing and chromosome-scale assembly of the giantPleurodeles waltlgenome.</title>
        <authorList>
            <person name="Brown T."/>
            <person name="Elewa A."/>
            <person name="Iarovenko S."/>
            <person name="Subramanian E."/>
            <person name="Araus A.J."/>
            <person name="Petzold A."/>
            <person name="Susuki M."/>
            <person name="Suzuki K.-i.T."/>
            <person name="Hayashi T."/>
            <person name="Toyoda A."/>
            <person name="Oliveira C."/>
            <person name="Osipova E."/>
            <person name="Leigh N.D."/>
            <person name="Simon A."/>
            <person name="Yun M.H."/>
        </authorList>
    </citation>
    <scope>NUCLEOTIDE SEQUENCE</scope>
    <source>
        <strain evidence="2">20211129_DDA</strain>
        <tissue evidence="2">Liver</tissue>
    </source>
</reference>
<dbReference type="EMBL" id="JANPWB010000010">
    <property type="protein sequence ID" value="KAJ1135277.1"/>
    <property type="molecule type" value="Genomic_DNA"/>
</dbReference>
<sequence>MSQEEQVRVALALLRQAGRLDLLKEEALAPSAAAAVMACLPPRAGDACVQIRRGGKGAGGPSREGVAWEGQGQDGRRNRGDRGLRASPGVGRPRAMPQQLGLARRGKRFPDSGALSQKSGSIKKCEEGRQAQGVC</sequence>
<protein>
    <submittedName>
        <fullName evidence="2">Uncharacterized protein</fullName>
    </submittedName>
</protein>
<name>A0AAV7Q6X2_PLEWA</name>
<keyword evidence="3" id="KW-1185">Reference proteome</keyword>